<dbReference type="AlphaFoldDB" id="F4A215"/>
<reference evidence="2" key="1">
    <citation type="submission" date="2010-11" db="EMBL/GenBank/DDBJ databases">
        <title>The complete genome of Mahella australiensis DSM 15567.</title>
        <authorList>
            <consortium name="US DOE Joint Genome Institute (JGI-PGF)"/>
            <person name="Lucas S."/>
            <person name="Copeland A."/>
            <person name="Lapidus A."/>
            <person name="Bruce D."/>
            <person name="Goodwin L."/>
            <person name="Pitluck S."/>
            <person name="Kyrpides N."/>
            <person name="Mavromatis K."/>
            <person name="Pagani I."/>
            <person name="Ivanova N."/>
            <person name="Teshima H."/>
            <person name="Brettin T."/>
            <person name="Detter J.C."/>
            <person name="Han C."/>
            <person name="Tapia R."/>
            <person name="Land M."/>
            <person name="Hauser L."/>
            <person name="Markowitz V."/>
            <person name="Cheng J.-F."/>
            <person name="Hugenholtz P."/>
            <person name="Woyke T."/>
            <person name="Wu D."/>
            <person name="Spring S."/>
            <person name="Pukall R."/>
            <person name="Steenblock K."/>
            <person name="Schneider S."/>
            <person name="Klenk H.-P."/>
            <person name="Eisen J.A."/>
        </authorList>
    </citation>
    <scope>NUCLEOTIDE SEQUENCE [LARGE SCALE GENOMIC DNA]</scope>
    <source>
        <strain evidence="2">DSM 15567 / CIP 107919 / 50-1 BON</strain>
    </source>
</reference>
<dbReference type="eggNOG" id="COG0546">
    <property type="taxonomic scope" value="Bacteria"/>
</dbReference>
<dbReference type="Gene3D" id="3.40.50.1000">
    <property type="entry name" value="HAD superfamily/HAD-like"/>
    <property type="match status" value="1"/>
</dbReference>
<dbReference type="KEGG" id="mas:Mahau_1978"/>
<dbReference type="InterPro" id="IPR050155">
    <property type="entry name" value="HAD-like_hydrolase_sf"/>
</dbReference>
<dbReference type="OrthoDB" id="9781311at2"/>
<dbReference type="GO" id="GO:0008967">
    <property type="term" value="F:phosphoglycolate phosphatase activity"/>
    <property type="evidence" value="ECO:0007669"/>
    <property type="project" value="TreeGrafter"/>
</dbReference>
<evidence type="ECO:0000313" key="1">
    <source>
        <dbReference type="EMBL" id="AEE97154.1"/>
    </source>
</evidence>
<dbReference type="InterPro" id="IPR036412">
    <property type="entry name" value="HAD-like_sf"/>
</dbReference>
<proteinExistence type="predicted"/>
<dbReference type="GO" id="GO:0005829">
    <property type="term" value="C:cytosol"/>
    <property type="evidence" value="ECO:0007669"/>
    <property type="project" value="TreeGrafter"/>
</dbReference>
<dbReference type="HOGENOM" id="CLU_1021738_0_0_9"/>
<dbReference type="PANTHER" id="PTHR43434:SF1">
    <property type="entry name" value="PHOSPHOGLYCOLATE PHOSPHATASE"/>
    <property type="match status" value="1"/>
</dbReference>
<dbReference type="SUPFAM" id="SSF56784">
    <property type="entry name" value="HAD-like"/>
    <property type="match status" value="1"/>
</dbReference>
<dbReference type="InterPro" id="IPR023214">
    <property type="entry name" value="HAD_sf"/>
</dbReference>
<dbReference type="SFLD" id="SFLDG01129">
    <property type="entry name" value="C1.5:_HAD__Beta-PGM__Phosphata"/>
    <property type="match status" value="1"/>
</dbReference>
<accession>F4A215</accession>
<organism evidence="1 2">
    <name type="scientific">Mahella australiensis (strain DSM 15567 / CIP 107919 / 50-1 BON)</name>
    <dbReference type="NCBI Taxonomy" id="697281"/>
    <lineage>
        <taxon>Bacteria</taxon>
        <taxon>Bacillati</taxon>
        <taxon>Bacillota</taxon>
        <taxon>Clostridia</taxon>
        <taxon>Thermoanaerobacterales</taxon>
        <taxon>Thermoanaerobacterales Family IV. Incertae Sedis</taxon>
        <taxon>Mahella</taxon>
    </lineage>
</organism>
<dbReference type="PANTHER" id="PTHR43434">
    <property type="entry name" value="PHOSPHOGLYCOLATE PHOSPHATASE"/>
    <property type="match status" value="1"/>
</dbReference>
<dbReference type="Pfam" id="PF00702">
    <property type="entry name" value="Hydrolase"/>
    <property type="match status" value="1"/>
</dbReference>
<name>F4A215_MAHA5</name>
<keyword evidence="2" id="KW-1185">Reference proteome</keyword>
<keyword evidence="1" id="KW-0378">Hydrolase</keyword>
<dbReference type="Proteomes" id="UP000008457">
    <property type="component" value="Chromosome"/>
</dbReference>
<evidence type="ECO:0000313" key="2">
    <source>
        <dbReference type="Proteomes" id="UP000008457"/>
    </source>
</evidence>
<dbReference type="SFLD" id="SFLDS00003">
    <property type="entry name" value="Haloacid_Dehalogenase"/>
    <property type="match status" value="1"/>
</dbReference>
<dbReference type="STRING" id="697281.Mahau_1978"/>
<protein>
    <submittedName>
        <fullName evidence="1">Haloacid dehalogenase domain protein hydrolase</fullName>
    </submittedName>
</protein>
<dbReference type="EMBL" id="CP002360">
    <property type="protein sequence ID" value="AEE97154.1"/>
    <property type="molecule type" value="Genomic_DNA"/>
</dbReference>
<sequence>MEILEELSKDRPRIRAALFDFDGTISTLRHGWESIMEPFMIEMITGGTPSDDELIREVREYIDASTGIQTIFQMQWLADAVKRYRRNPYAPEDPWQYKAEYNRRLMEPVKKRITTILSGGKSPEGYLIKDSMKFLKALDECGVDIYAASGTDDVDVVNEAHVLGVDGYFKEIAGAPEGRADCSKEAVLKRLINDYGLRGPEVVVIGDGKVEIALGREVGAVTIGVASNEEKRCGVNPTKRQRLITAGAHAIVGDFEKTCEILKWLGLEE</sequence>
<dbReference type="CDD" id="cd01427">
    <property type="entry name" value="HAD_like"/>
    <property type="match status" value="1"/>
</dbReference>
<reference evidence="1 2" key="2">
    <citation type="journal article" date="2011" name="Stand. Genomic Sci.">
        <title>Complete genome sequence of Mahella australiensis type strain (50-1 BON).</title>
        <authorList>
            <person name="Sikorski J."/>
            <person name="Teshima H."/>
            <person name="Nolan M."/>
            <person name="Lucas S."/>
            <person name="Hammon N."/>
            <person name="Deshpande S."/>
            <person name="Cheng J.F."/>
            <person name="Pitluck S."/>
            <person name="Liolios K."/>
            <person name="Pagani I."/>
            <person name="Ivanova N."/>
            <person name="Huntemann M."/>
            <person name="Mavromatis K."/>
            <person name="Ovchinikova G."/>
            <person name="Pati A."/>
            <person name="Tapia R."/>
            <person name="Han C."/>
            <person name="Goodwin L."/>
            <person name="Chen A."/>
            <person name="Palaniappan K."/>
            <person name="Land M."/>
            <person name="Hauser L."/>
            <person name="Ngatchou-Djao O.D."/>
            <person name="Rohde M."/>
            <person name="Pukall R."/>
            <person name="Spring S."/>
            <person name="Abt B."/>
            <person name="Goker M."/>
            <person name="Detter J.C."/>
            <person name="Woyke T."/>
            <person name="Bristow J."/>
            <person name="Markowitz V."/>
            <person name="Hugenholtz P."/>
            <person name="Eisen J.A."/>
            <person name="Kyrpides N.C."/>
            <person name="Klenk H.P."/>
            <person name="Lapidus A."/>
        </authorList>
    </citation>
    <scope>NUCLEOTIDE SEQUENCE [LARGE SCALE GENOMIC DNA]</scope>
    <source>
        <strain evidence="2">DSM 15567 / CIP 107919 / 50-1 BON</strain>
    </source>
</reference>
<dbReference type="GO" id="GO:0006281">
    <property type="term" value="P:DNA repair"/>
    <property type="evidence" value="ECO:0007669"/>
    <property type="project" value="TreeGrafter"/>
</dbReference>
<gene>
    <name evidence="1" type="ordered locus">Mahau_1978</name>
</gene>
<dbReference type="RefSeq" id="WP_013781582.1">
    <property type="nucleotide sequence ID" value="NC_015520.1"/>
</dbReference>